<keyword evidence="6" id="KW-0045">Antibiotic biosynthesis</keyword>
<dbReference type="GO" id="GO:0047879">
    <property type="term" value="F:erythronolide synthase activity"/>
    <property type="evidence" value="ECO:0007669"/>
    <property type="project" value="UniProtKB-EC"/>
</dbReference>
<dbReference type="InterPro" id="IPR050091">
    <property type="entry name" value="PKS_NRPS_Biosynth_Enz"/>
</dbReference>
<feature type="active site" description="Proton donor; for dehydratase activity" evidence="14">
    <location>
        <position position="1179"/>
    </location>
</feature>
<feature type="region of interest" description="Disordered" evidence="15">
    <location>
        <begin position="1483"/>
        <end position="1502"/>
    </location>
</feature>
<dbReference type="InterPro" id="IPR049552">
    <property type="entry name" value="PKS_DH_N"/>
</dbReference>
<dbReference type="Pfam" id="PF14765">
    <property type="entry name" value="PS-DH"/>
    <property type="match status" value="2"/>
</dbReference>
<dbReference type="SMART" id="SM00825">
    <property type="entry name" value="PKS_KS"/>
    <property type="match status" value="2"/>
</dbReference>
<dbReference type="Pfam" id="PF21089">
    <property type="entry name" value="PKS_DH_N"/>
    <property type="match status" value="2"/>
</dbReference>
<dbReference type="Pfam" id="PF02801">
    <property type="entry name" value="Ketoacyl-synt_C"/>
    <property type="match status" value="2"/>
</dbReference>
<dbReference type="FunFam" id="3.40.47.10:FF:000019">
    <property type="entry name" value="Polyketide synthase type I"/>
    <property type="match status" value="2"/>
</dbReference>
<dbReference type="InterPro" id="IPR015083">
    <property type="entry name" value="NorB/c/GfsB-D-like_docking"/>
</dbReference>
<dbReference type="SUPFAM" id="SSF53901">
    <property type="entry name" value="Thiolase-like"/>
    <property type="match status" value="2"/>
</dbReference>
<dbReference type="InterPro" id="IPR014031">
    <property type="entry name" value="Ketoacyl_synth_C"/>
</dbReference>
<comment type="pathway">
    <text evidence="11">Antibiotic biosynthesis; erythromycin biosynthesis.</text>
</comment>
<dbReference type="InterPro" id="IPR032821">
    <property type="entry name" value="PKS_assoc"/>
</dbReference>
<evidence type="ECO:0000256" key="15">
    <source>
        <dbReference type="SAM" id="MobiDB-lite"/>
    </source>
</evidence>
<reference evidence="19 20" key="1">
    <citation type="journal article" date="2009" name="Stand. Genomic Sci.">
        <title>Complete genome sequence of Actinosynnema mirum type strain (101).</title>
        <authorList>
            <person name="Land M."/>
            <person name="Lapidus A."/>
            <person name="Mayilraj S."/>
            <person name="Chen F."/>
            <person name="Copeland A."/>
            <person name="Del Rio T.G."/>
            <person name="Nolan M."/>
            <person name="Lucas S."/>
            <person name="Tice H."/>
            <person name="Cheng J.F."/>
            <person name="Chertkov O."/>
            <person name="Bruce D."/>
            <person name="Goodwin L."/>
            <person name="Pitluck S."/>
            <person name="Rohde M."/>
            <person name="Goker M."/>
            <person name="Pati A."/>
            <person name="Ivanova N."/>
            <person name="Mavromatis K."/>
            <person name="Chen A."/>
            <person name="Palaniappan K."/>
            <person name="Hauser L."/>
            <person name="Chang Y.J."/>
            <person name="Jeffries C.C."/>
            <person name="Brettin T."/>
            <person name="Detter J.C."/>
            <person name="Han C."/>
            <person name="Chain P."/>
            <person name="Tindall B.J."/>
            <person name="Bristow J."/>
            <person name="Eisen J.A."/>
            <person name="Markowitz V."/>
            <person name="Hugenholtz P."/>
            <person name="Kyrpides N.C."/>
            <person name="Klenk H.P."/>
        </authorList>
    </citation>
    <scope>NUCLEOTIDE SEQUENCE [LARGE SCALE GENOMIC DNA]</scope>
    <source>
        <strain evidence="20">ATCC 29888 / DSM 43827 / JCM 3225 / NBRC 14064 / NCIMB 13271 / NRRL B-12336 / IMRU 3971 / 101</strain>
    </source>
</reference>
<feature type="region of interest" description="N-terminal hotdog fold" evidence="14">
    <location>
        <begin position="989"/>
        <end position="1110"/>
    </location>
</feature>
<dbReference type="Gene3D" id="3.40.366.10">
    <property type="entry name" value="Malonyl-Coenzyme A Acyl Carrier Protein, domain 2"/>
    <property type="match status" value="2"/>
</dbReference>
<dbReference type="Gene3D" id="1.10.1200.10">
    <property type="entry name" value="ACP-like"/>
    <property type="match status" value="2"/>
</dbReference>
<dbReference type="SUPFAM" id="SSF51735">
    <property type="entry name" value="NAD(P)-binding Rossmann-fold domains"/>
    <property type="match status" value="5"/>
</dbReference>
<dbReference type="InterPro" id="IPR014043">
    <property type="entry name" value="Acyl_transferase_dom"/>
</dbReference>
<dbReference type="InterPro" id="IPR020843">
    <property type="entry name" value="ER"/>
</dbReference>
<dbReference type="EMBL" id="CP001630">
    <property type="protein sequence ID" value="ACU37198.1"/>
    <property type="molecule type" value="Genomic_DNA"/>
</dbReference>
<feature type="region of interest" description="Disordered" evidence="15">
    <location>
        <begin position="3828"/>
        <end position="3874"/>
    </location>
</feature>
<dbReference type="PROSITE" id="PS52019">
    <property type="entry name" value="PKS_MFAS_DH"/>
    <property type="match status" value="2"/>
</dbReference>
<proteinExistence type="predicted"/>
<keyword evidence="5" id="KW-0677">Repeat</keyword>
<dbReference type="GO" id="GO:0004312">
    <property type="term" value="F:fatty acid synthase activity"/>
    <property type="evidence" value="ECO:0007669"/>
    <property type="project" value="TreeGrafter"/>
</dbReference>
<dbReference type="Gene3D" id="3.40.47.10">
    <property type="match status" value="2"/>
</dbReference>
<dbReference type="PROSITE" id="PS01162">
    <property type="entry name" value="QOR_ZETA_CRYSTAL"/>
    <property type="match status" value="1"/>
</dbReference>
<dbReference type="InterPro" id="IPR016035">
    <property type="entry name" value="Acyl_Trfase/lysoPLipase"/>
</dbReference>
<dbReference type="Gene3D" id="3.10.129.110">
    <property type="entry name" value="Polyketide synthase dehydratase"/>
    <property type="match status" value="2"/>
</dbReference>
<dbReference type="InterPro" id="IPR016036">
    <property type="entry name" value="Malonyl_transacylase_ACP-bd"/>
</dbReference>
<evidence type="ECO:0000313" key="19">
    <source>
        <dbReference type="EMBL" id="ACU37198.1"/>
    </source>
</evidence>
<feature type="domain" description="Ketosynthase family 3 (KS3)" evidence="17">
    <location>
        <begin position="42"/>
        <end position="468"/>
    </location>
</feature>
<dbReference type="PROSITE" id="PS00606">
    <property type="entry name" value="KS3_1"/>
    <property type="match status" value="2"/>
</dbReference>
<dbReference type="Pfam" id="PF08659">
    <property type="entry name" value="KR"/>
    <property type="match status" value="2"/>
</dbReference>
<dbReference type="GO" id="GO:0004315">
    <property type="term" value="F:3-oxoacyl-[acyl-carrier-protein] synthase activity"/>
    <property type="evidence" value="ECO:0007669"/>
    <property type="project" value="InterPro"/>
</dbReference>
<keyword evidence="8" id="KW-0012">Acyltransferase</keyword>
<dbReference type="STRING" id="446462.Amir_3292"/>
<dbReference type="InterPro" id="IPR049900">
    <property type="entry name" value="PKS_mFAS_DH"/>
</dbReference>
<dbReference type="FunFam" id="1.10.1200.10:FF:000007">
    <property type="entry name" value="Probable polyketide synthase pks17"/>
    <property type="match status" value="2"/>
</dbReference>
<dbReference type="eggNOG" id="COG3321">
    <property type="taxonomic scope" value="Bacteria"/>
</dbReference>
<protein>
    <recommendedName>
        <fullName evidence="13">6-deoxyerythronolide-B synthase</fullName>
        <ecNumber evidence="13">2.3.1.94</ecNumber>
    </recommendedName>
</protein>
<feature type="region of interest" description="C-terminal hotdog fold" evidence="14">
    <location>
        <begin position="1122"/>
        <end position="1258"/>
    </location>
</feature>
<evidence type="ECO:0000256" key="11">
    <source>
        <dbReference type="ARBA" id="ARBA00060622"/>
    </source>
</evidence>
<dbReference type="InterPro" id="IPR009081">
    <property type="entry name" value="PP-bd_ACP"/>
</dbReference>
<dbReference type="InterPro" id="IPR018201">
    <property type="entry name" value="Ketoacyl_synth_AS"/>
</dbReference>
<dbReference type="InterPro" id="IPR013968">
    <property type="entry name" value="PKS_KR"/>
</dbReference>
<feature type="region of interest" description="Disordered" evidence="15">
    <location>
        <begin position="2544"/>
        <end position="2573"/>
    </location>
</feature>
<keyword evidence="2" id="KW-0596">Phosphopantetheine</keyword>
<dbReference type="KEGG" id="ami:Amir_3292"/>
<comment type="subunit">
    <text evidence="12">Homodimer. Erythronolide synthase is composed of EryAI, EryAII and EryAIII multimodular (2 modules) polypeptides each coding for a functional synthase subunit which participates in 2 of the six FAS-like elongation steps required for formation of the polyketide. Module 1, 2, 3, 4, 5, and 6 participating in biosynthesis steps 1, 2, 3, 4, 5, and 6, respectively.</text>
</comment>
<evidence type="ECO:0000256" key="10">
    <source>
        <dbReference type="ARBA" id="ARBA00060158"/>
    </source>
</evidence>
<dbReference type="Pfam" id="PF16197">
    <property type="entry name" value="KAsynt_C_assoc"/>
    <property type="match status" value="1"/>
</dbReference>
<dbReference type="Pfam" id="PF00550">
    <property type="entry name" value="PP-binding"/>
    <property type="match status" value="2"/>
</dbReference>
<dbReference type="Pfam" id="PF08240">
    <property type="entry name" value="ADH_N"/>
    <property type="match status" value="1"/>
</dbReference>
<keyword evidence="7" id="KW-0511">Multifunctional enzyme</keyword>
<dbReference type="InterPro" id="IPR049551">
    <property type="entry name" value="PKS_DH_C"/>
</dbReference>
<dbReference type="SMART" id="SM00829">
    <property type="entry name" value="PKS_ER"/>
    <property type="match status" value="1"/>
</dbReference>
<feature type="compositionally biased region" description="Low complexity" evidence="15">
    <location>
        <begin position="3854"/>
        <end position="3867"/>
    </location>
</feature>
<dbReference type="GO" id="GO:0033068">
    <property type="term" value="P:macrolide biosynthetic process"/>
    <property type="evidence" value="ECO:0007669"/>
    <property type="project" value="UniProtKB-ARBA"/>
</dbReference>
<dbReference type="InterPro" id="IPR013154">
    <property type="entry name" value="ADH-like_N"/>
</dbReference>
<feature type="region of interest" description="N-terminal hotdog fold" evidence="14">
    <location>
        <begin position="3015"/>
        <end position="3136"/>
    </location>
</feature>
<dbReference type="EC" id="2.3.1.94" evidence="13"/>
<dbReference type="InterPro" id="IPR057326">
    <property type="entry name" value="KR_dom"/>
</dbReference>
<dbReference type="InterPro" id="IPR002364">
    <property type="entry name" value="Quin_OxRdtase/zeta-crystal_CS"/>
</dbReference>
<feature type="domain" description="Carrier" evidence="16">
    <location>
        <begin position="3757"/>
        <end position="3832"/>
    </location>
</feature>
<dbReference type="SUPFAM" id="SSF47336">
    <property type="entry name" value="ACP-like"/>
    <property type="match status" value="2"/>
</dbReference>
<evidence type="ECO:0000256" key="12">
    <source>
        <dbReference type="ARBA" id="ARBA00063272"/>
    </source>
</evidence>
<evidence type="ECO:0000256" key="6">
    <source>
        <dbReference type="ARBA" id="ARBA00023194"/>
    </source>
</evidence>
<dbReference type="GO" id="GO:0008270">
    <property type="term" value="F:zinc ion binding"/>
    <property type="evidence" value="ECO:0007669"/>
    <property type="project" value="InterPro"/>
</dbReference>
<name>C6W8U9_ACTMD</name>
<dbReference type="InterPro" id="IPR001227">
    <property type="entry name" value="Ac_transferase_dom_sf"/>
</dbReference>
<dbReference type="PROSITE" id="PS50075">
    <property type="entry name" value="CARRIER"/>
    <property type="match status" value="2"/>
</dbReference>
<dbReference type="InterPro" id="IPR042104">
    <property type="entry name" value="PKS_dehydratase_sf"/>
</dbReference>
<dbReference type="InterPro" id="IPR014030">
    <property type="entry name" value="Ketoacyl_synth_N"/>
</dbReference>
<feature type="domain" description="Carrier" evidence="16">
    <location>
        <begin position="2026"/>
        <end position="2101"/>
    </location>
</feature>
<feature type="region of interest" description="C-terminal hotdog fold" evidence="14">
    <location>
        <begin position="3149"/>
        <end position="3292"/>
    </location>
</feature>
<dbReference type="Gene3D" id="3.90.180.10">
    <property type="entry name" value="Medium-chain alcohol dehydrogenases, catalytic domain"/>
    <property type="match status" value="1"/>
</dbReference>
<feature type="domain" description="PKS/mFAS DH" evidence="18">
    <location>
        <begin position="3015"/>
        <end position="3292"/>
    </location>
</feature>
<dbReference type="InterPro" id="IPR036736">
    <property type="entry name" value="ACP-like_sf"/>
</dbReference>
<evidence type="ECO:0000256" key="3">
    <source>
        <dbReference type="ARBA" id="ARBA00022553"/>
    </source>
</evidence>
<dbReference type="InterPro" id="IPR016039">
    <property type="entry name" value="Thiolase-like"/>
</dbReference>
<dbReference type="SMART" id="SM00822">
    <property type="entry name" value="PKS_KR"/>
    <property type="match status" value="2"/>
</dbReference>
<dbReference type="PANTHER" id="PTHR43775:SF51">
    <property type="entry name" value="INACTIVE PHENOLPHTHIOCEROL SYNTHESIS POLYKETIDE SYNTHASE TYPE I PKS1-RELATED"/>
    <property type="match status" value="1"/>
</dbReference>
<dbReference type="Pfam" id="PF00698">
    <property type="entry name" value="Acyl_transf_1"/>
    <property type="match status" value="2"/>
</dbReference>
<dbReference type="Gene3D" id="3.30.70.3290">
    <property type="match status" value="2"/>
</dbReference>
<keyword evidence="20" id="KW-1185">Reference proteome</keyword>
<evidence type="ECO:0000256" key="8">
    <source>
        <dbReference type="ARBA" id="ARBA00023315"/>
    </source>
</evidence>
<feature type="active site" description="Proton donor; for dehydratase activity" evidence="14">
    <location>
        <position position="3210"/>
    </location>
</feature>
<dbReference type="InterPro" id="IPR020806">
    <property type="entry name" value="PKS_PP-bd"/>
</dbReference>
<evidence type="ECO:0000256" key="2">
    <source>
        <dbReference type="ARBA" id="ARBA00022450"/>
    </source>
</evidence>
<keyword evidence="4" id="KW-0808">Transferase</keyword>
<feature type="domain" description="Ketosynthase family 3 (KS3)" evidence="17">
    <location>
        <begin position="2120"/>
        <end position="2544"/>
    </location>
</feature>
<dbReference type="PROSITE" id="PS00012">
    <property type="entry name" value="PHOSPHOPANTETHEINE"/>
    <property type="match status" value="2"/>
</dbReference>
<comment type="catalytic activity">
    <reaction evidence="9">
        <text>6 (S)-methylmalonyl-CoA + propanoyl-CoA + 6 NADPH + 12 H(+) = 6-deoxyerythronolide B + 6 CO2 + 6 NADP(+) + 7 CoA + H2O</text>
        <dbReference type="Rhea" id="RHEA:23068"/>
        <dbReference type="ChEBI" id="CHEBI:15377"/>
        <dbReference type="ChEBI" id="CHEBI:15378"/>
        <dbReference type="ChEBI" id="CHEBI:16089"/>
        <dbReference type="ChEBI" id="CHEBI:16526"/>
        <dbReference type="ChEBI" id="CHEBI:57287"/>
        <dbReference type="ChEBI" id="CHEBI:57327"/>
        <dbReference type="ChEBI" id="CHEBI:57392"/>
        <dbReference type="ChEBI" id="CHEBI:57783"/>
        <dbReference type="ChEBI" id="CHEBI:58349"/>
        <dbReference type="EC" id="2.3.1.94"/>
    </reaction>
</comment>
<evidence type="ECO:0000259" key="16">
    <source>
        <dbReference type="PROSITE" id="PS50075"/>
    </source>
</evidence>
<dbReference type="InterPro" id="IPR006162">
    <property type="entry name" value="Ppantetheine_attach_site"/>
</dbReference>
<dbReference type="CDD" id="cd00833">
    <property type="entry name" value="PKS"/>
    <property type="match status" value="2"/>
</dbReference>
<dbReference type="CDD" id="cd05195">
    <property type="entry name" value="enoyl_red"/>
    <property type="match status" value="1"/>
</dbReference>
<comment type="function">
    <text evidence="10">Involved in the biosynthesis of antibiotic erythromycin via the biosynthesis of its aglycone precursor, 6-deoxyerythronolide B (6-dEB).</text>
</comment>
<dbReference type="SMART" id="SM00827">
    <property type="entry name" value="PKS_AT"/>
    <property type="match status" value="2"/>
</dbReference>
<dbReference type="Pfam" id="PF08990">
    <property type="entry name" value="Docking"/>
    <property type="match status" value="1"/>
</dbReference>
<dbReference type="Pfam" id="PF22621">
    <property type="entry name" value="CurL-like_PKS_C"/>
    <property type="match status" value="1"/>
</dbReference>
<evidence type="ECO:0000256" key="7">
    <source>
        <dbReference type="ARBA" id="ARBA00023268"/>
    </source>
</evidence>
<evidence type="ECO:0000259" key="18">
    <source>
        <dbReference type="PROSITE" id="PS52019"/>
    </source>
</evidence>
<dbReference type="eggNOG" id="COG0604">
    <property type="taxonomic scope" value="Bacteria"/>
</dbReference>
<dbReference type="PANTHER" id="PTHR43775">
    <property type="entry name" value="FATTY ACID SYNTHASE"/>
    <property type="match status" value="1"/>
</dbReference>
<feature type="compositionally biased region" description="Gly residues" evidence="15">
    <location>
        <begin position="3840"/>
        <end position="3853"/>
    </location>
</feature>
<dbReference type="InterPro" id="IPR011032">
    <property type="entry name" value="GroES-like_sf"/>
</dbReference>
<dbReference type="InterPro" id="IPR020807">
    <property type="entry name" value="PKS_DH"/>
</dbReference>
<organism evidence="19 20">
    <name type="scientific">Actinosynnema mirum (strain ATCC 29888 / DSM 43827 / JCM 3225 / NBRC 14064 / NCIMB 13271 / NRRL B-12336 / IMRU 3971 / 101)</name>
    <dbReference type="NCBI Taxonomy" id="446462"/>
    <lineage>
        <taxon>Bacteria</taxon>
        <taxon>Bacillati</taxon>
        <taxon>Actinomycetota</taxon>
        <taxon>Actinomycetes</taxon>
        <taxon>Pseudonocardiales</taxon>
        <taxon>Pseudonocardiaceae</taxon>
        <taxon>Actinosynnema</taxon>
    </lineage>
</organism>
<evidence type="ECO:0000256" key="1">
    <source>
        <dbReference type="ARBA" id="ARBA00001957"/>
    </source>
</evidence>
<evidence type="ECO:0000313" key="20">
    <source>
        <dbReference type="Proteomes" id="UP000002213"/>
    </source>
</evidence>
<dbReference type="Pfam" id="PF00109">
    <property type="entry name" value="ketoacyl-synt"/>
    <property type="match status" value="2"/>
</dbReference>
<dbReference type="PROSITE" id="PS52004">
    <property type="entry name" value="KS3_2"/>
    <property type="match status" value="2"/>
</dbReference>
<dbReference type="CDD" id="cd08956">
    <property type="entry name" value="KR_3_FAS_SDR_x"/>
    <property type="match status" value="2"/>
</dbReference>
<dbReference type="GO" id="GO:0006633">
    <property type="term" value="P:fatty acid biosynthetic process"/>
    <property type="evidence" value="ECO:0007669"/>
    <property type="project" value="InterPro"/>
</dbReference>
<gene>
    <name evidence="19" type="ordered locus">Amir_3292</name>
</gene>
<dbReference type="HOGENOM" id="CLU_000022_35_8_11"/>
<dbReference type="InterPro" id="IPR036291">
    <property type="entry name" value="NAD(P)-bd_dom_sf"/>
</dbReference>
<feature type="active site" description="Proton acceptor; for dehydratase activity" evidence="14">
    <location>
        <position position="3047"/>
    </location>
</feature>
<feature type="compositionally biased region" description="Basic and acidic residues" evidence="15">
    <location>
        <begin position="2549"/>
        <end position="2558"/>
    </location>
</feature>
<dbReference type="FunFam" id="3.40.366.10:FF:000002">
    <property type="entry name" value="Probable polyketide synthase 2"/>
    <property type="match status" value="1"/>
</dbReference>
<dbReference type="GO" id="GO:0016491">
    <property type="term" value="F:oxidoreductase activity"/>
    <property type="evidence" value="ECO:0007669"/>
    <property type="project" value="InterPro"/>
</dbReference>
<dbReference type="SMART" id="SM01294">
    <property type="entry name" value="PKS_PP_betabranch"/>
    <property type="match status" value="1"/>
</dbReference>
<comment type="cofactor">
    <cofactor evidence="1">
        <name>pantetheine 4'-phosphate</name>
        <dbReference type="ChEBI" id="CHEBI:47942"/>
    </cofactor>
</comment>
<dbReference type="SUPFAM" id="SSF50129">
    <property type="entry name" value="GroES-like"/>
    <property type="match status" value="1"/>
</dbReference>
<dbReference type="SUPFAM" id="SSF55048">
    <property type="entry name" value="Probable ACP-binding domain of malonyl-CoA ACP transacylase"/>
    <property type="match status" value="2"/>
</dbReference>
<sequence length="3874" mass="395642">MRSGESMSAGTSPESVVQALRTTLVDNERLRRENERLVAEAGEPVAIVSMACRLPGGVTDPESLWELVREGRDAIGPFPTDRGWDLGSLFDDDPDAAGSSYVREGGFLARAGGFDAPFFGISPREALAMDPQQRLLLEVAWEAVERAGLDPRSLEGRDVAVFAGGNPQGYGGGPGDAPEGLEGFLGVNASSSVISGRVSYTLGLTGPAVTVDTACSSSLVAIHLAVRSLRSRECSMALAGGVTVMGQPTAFVEFSRQRGLAPDGRCKSFGDGADGTSWAEGVGVLLLERLSDARRDGHEVLAVIPGSAVNQDGASNGLTAPNGPSQERVIAAALADAGLGLADVDLLEAHGTGTRLGDPIEARALLNTYGRGRPQDRPLWLGSVKSNLGHAQSASGVAGVIKVVQAIRHGLMPRTLHADEPSSNVDWAAGAVELLAREREWPETGRARRGAVSSFGVSGTNAHVIVEQAPEEAAAGVAAAGRPAPRSAGGQDAGIAAVTGQAAPAAGPATAEPAASAVEDGTGVAPGPVATGGVVPWALSGRTAAALAAQAARLRAHLAAHPAARPVDVAWSLATTRSVLEHRAVVPAASLDEALAGLDALASGRADRSVVVGEAAPGRVAVLFTGQGSQRAGAGRELRERFPVFARAFDAACAAVGELPTGDGGAIGLAEVALADPGTPAAALLDRTAFTQPALFALEVALFRLVQSWGVRPAALAGHSVGEIAAAHVAGVLSLADAAALVRARGGLMQELPEGGAMVAVEAAEDEVVPLLGDGVSLAAVNGPTSVVLSGDEEAVTAVAARLSQRGRRTKRLAVSHAFHSHRVDPALAAFRAVAEELAYAAPTIPIVSTLTGRPVTPDELRSPDYWVRHARGAVRFLDAVRALGDAGARTFLELGPEGVLTAAGADCLPDAVFAATLRADVPEAWAVLAGVAGLHVRGATVDWGSLFTGADARRVPLPTYAFQHEDHWLVRRSTAADVGAVGLREAGHPLLGAVVALPESGGVQLSGRLSVAAQPWLAEHVVSGTALVPGAALVELAVRAGDETGTPVLEELVIGRPMPLPDGGALSVQVVVGPDEGGRRSVRVYSRADGAVDWVEHAAGALTAPEAAPTADAGPWPPENAEPVDTRGFYDTLAEGGYAYGPLFRGLTSAWRGEGEAWAEVALPGDATGFGIHPALLDAALHTAHFCLPTGTERRAGLLPFAWTGVRLHAGGATTARVHARATGDDGVTVRLLDGAGQPVADVAALTFRAAADTPSAEVPDALWAVEWTEHPLPADGTTPAGGTTTAVVVVDTRSVDAPDDGPARARALTAHVLAELQRHADDDRPVVVVTSGAVAVRVDGEVTDPASTAVWGLVRAAQVEQPDRVRLVDVEPGADPVLTSPEPQVALRGGTAHVPRLVRARRALPAPTATSWRLGSDRPGTLDSLALLPDDSGTAPLAPGEVRIAVRAAGLNFRDVLVALGMYPGRAVIGAEGAGVVVEVGPGPDDTDAGDTGPGDTGSGGLAVGDRVMGLFPGAFGPLAVADHRMVTRMPDGWSFTTGAGVPIAFLTALYGLRDLGGLTAGETVLVHAAAGGVGMAAVQLARAFGARVLGTAHPAKHAAVTRLGVPESHLSSSRDTAYADLFGPVDVVLNSLTGEHVDASLGLLRAGGRFLEMGKTDLRDADEVAKAHPGVAYRPFDLGGEAPAERVAELLAELVALFEAGRIHPLPTAAWEITRAPEAFGWMSRAGHVGKIVLTLPRRPDPDGTVLVTGGTGSLGAVAARHLVTAHGARHLLLASRRGEQAPGAAELTDGLRGLGADVRVAACDVADRDALAALLATIPAAHPLTAVVHTAGVLDDGVLAAQTPERLDAVFRPKVDAVANLHELTGDPALFAVYSSASGVLGGAGQTNYAAANAWLDGLAHVRRAAGLPATSLAWGLWAQDGGMTGGLAGGPAGPGGRARRGAVAPLSTTEGMALFDAAVASGRPLLAPIRLDPAALTADGAQPPALLRGLARPTRRTAVAATTDDGLAGRLAALDGPGRQRLLVELVREQAAAVLGFATPDAVSPGRAFRDLGFDSLTAVELRNRLSAATGLALPATTVFDHPTPLDAAAHLLDALGVAPAPAPATPVVTAARDDDPIAVVAMGCRLPGGVSSPEDLWRLLDGGVDAIGPFPDDRGWDLASLFDDDPDAVGKSYVREGGFLAGAGGFDAAFFGISPREALAMDPQQRLLLEVAWETVERAGIDPTSLRGADVGVFAGAGAQNYGSGPGPVPEGLEGYLGVGGATSVVSGRVSYTLGLTGPALTIDTACSSSLVAIHLAVRSLRSGECSMALAGGVAVMGEPAAFVEFSRQRGLAPDGRCKSFGAEADGTTWAEGAGLVLLERLSVARARGHEVLAVLRGSAVNQDGASNGLTAPNGPSQERVIRAALADAGITPDAVDAVEAHGTGTTLGDPIEAQAVLATYGQDREQPLWLGSLKSNIGHAQAAAGVASVIKSVLALGRGVLPRSLHASTPTPQVDWSSGAVELLARAREWPETGRPRRIGVSSFGVSGTNAHVVLEQAPEPEPAREAEPARESAPGPESVPPLTGATPWLLSARSPEALADQAARLVDAVPAEWRASDVGWSLATTRAALEQRAVVVARDTARGLAAASALAAGRPDPHVVTGTADVDGRTAFVFPGQGAQWAGMGRELLDASPVFAERLRECAAALRPYTDWDLIEVITSGGALDDVDVVQPTSWAIMVSLAALWRSLGVHPDAVIGHSQGEIAAATVAGWLSLQDGAKIVALRSQLIDEHLTGLGGMMSVALPAEDIDLTGHQGRLWVAAHNGPTATVVAGDADALAELRDALEGEARTRVIPVDYASHTGHVDAIRDQLARMLADVTPRPGEIPWLSTVTGEWITPGDDDADYWFHNLRRTVHFADGITTLLDAGHRAFVEVSTHPVLTPAVQEAAEANPALRTVAVGTLRRADGGAERVVAGLAELLARGVAVDPAAVFPGARRVALPTFAFRHETFWLSRALPDARPVPQGGHPLAPVVVSDPGTGGVILSGRISAATHPWLLDHAVAGAVLLPGAALAELAVRAGDETGTPTLEELVIGRPVVLPEDGELRLQVVVGAEDGARREVRAYSRADDAAPWTEHASGTLSAKSSLPADVPAAPWPPAGAEPIALDGFYEAMAGAGYGYGPAFRGLRAAWRDGDDVVAEVAVPRAQEQVAGRFGIHPALLDAALHAGNFCFPAQDGERATMLPFSWDDVRLHATGATSVRVRARAVGGPGAPALTVAITDPSGVPVAGVGALGMRAVSPEQLGAPGVGGDALRVLEWAEVAVEAADRWAVLGSERHPDVDAYAADPDRPGALLVDVGAWLGGDDAVARAHALTSAALELVRDWATRGDLGGERLVLVTTGAEDVRDTAPRDPAQAAVWGLARSARSEHPDRFALVDADDRSPATLALAAGSAFPEVVLRGGRAHAPRLARAVPGRPVALDPDGTALITGGTGALGALAARHLVTAHGVRRLLLTGRRGPDAPGAAELAEELRGLGADVRVEACDAADRDALAALLASIPAGRPLTAVVHAAGALDDAPVTDLTPERLSAVLAPKVDALANLDELVGDGPAVFAVYSSASGVLGTAGQAAYAAANTFADALVRRRRAEGRAGVSLAWGLWAGASELTGDLAGDRLARTRRGGLVPLTAAEGMALFDAGAVTTGGPALVVPLPLDLAALRASARDEAVPALLRALVPVARRSLSPAAGQAAPPAGLRARLAGLSGDEQEAVLTELVRDLAAAVLGHGEKGAVGPDDAFFEIGFDSMTAVQLRNRLNAATGLRLPAALLFDQPTPAIAAEALRERLAAEQSGSGQSGAGQPGAGHSGAGQSSAGRSGAGQSTDPTDER</sequence>
<dbReference type="Pfam" id="PF13602">
    <property type="entry name" value="ADH_zinc_N_2"/>
    <property type="match status" value="1"/>
</dbReference>
<dbReference type="SUPFAM" id="SSF52151">
    <property type="entry name" value="FabD/lysophospholipase-like"/>
    <property type="match status" value="2"/>
</dbReference>
<evidence type="ECO:0000256" key="14">
    <source>
        <dbReference type="PROSITE-ProRule" id="PRU01363"/>
    </source>
</evidence>
<evidence type="ECO:0000256" key="13">
    <source>
        <dbReference type="ARBA" id="ARBA00066981"/>
    </source>
</evidence>
<evidence type="ECO:0000256" key="5">
    <source>
        <dbReference type="ARBA" id="ARBA00022737"/>
    </source>
</evidence>
<dbReference type="Proteomes" id="UP000002213">
    <property type="component" value="Chromosome"/>
</dbReference>
<dbReference type="eggNOG" id="COG1020">
    <property type="taxonomic scope" value="Bacteria"/>
</dbReference>
<feature type="active site" description="Proton acceptor; for dehydratase activity" evidence="14">
    <location>
        <position position="1021"/>
    </location>
</feature>
<accession>C6W8U9</accession>
<evidence type="ECO:0000259" key="17">
    <source>
        <dbReference type="PROSITE" id="PS52004"/>
    </source>
</evidence>
<keyword evidence="3" id="KW-0597">Phosphoprotein</keyword>
<dbReference type="Gene3D" id="3.40.50.720">
    <property type="entry name" value="NAD(P)-binding Rossmann-like Domain"/>
    <property type="match status" value="4"/>
</dbReference>
<dbReference type="InterPro" id="IPR020841">
    <property type="entry name" value="PKS_Beta-ketoAc_synthase_dom"/>
</dbReference>
<evidence type="ECO:0000256" key="4">
    <source>
        <dbReference type="ARBA" id="ARBA00022679"/>
    </source>
</evidence>
<dbReference type="SMART" id="SM00823">
    <property type="entry name" value="PKS_PP"/>
    <property type="match status" value="2"/>
</dbReference>
<dbReference type="GO" id="GO:0031177">
    <property type="term" value="F:phosphopantetheine binding"/>
    <property type="evidence" value="ECO:0007669"/>
    <property type="project" value="InterPro"/>
</dbReference>
<dbReference type="SMART" id="SM00826">
    <property type="entry name" value="PKS_DH"/>
    <property type="match status" value="2"/>
</dbReference>
<feature type="domain" description="PKS/mFAS DH" evidence="18">
    <location>
        <begin position="989"/>
        <end position="1258"/>
    </location>
</feature>
<evidence type="ECO:0000256" key="9">
    <source>
        <dbReference type="ARBA" id="ARBA00052442"/>
    </source>
</evidence>